<dbReference type="InterPro" id="IPR002625">
    <property type="entry name" value="Smr_dom"/>
</dbReference>
<dbReference type="InterPro" id="IPR028889">
    <property type="entry name" value="USP"/>
</dbReference>
<sequence>MLTVHPSTTPQFFLENAGEIQRTGSDPSGLWNGRHGNPDYEYLLRRHNGNADIVAAWLLEGKFGDDNVGEPDERGRPMTKAIAPALPPRRKHTSPADNSMALVRVEQPPAYHEVEDVDLKKALALSMEEQGPPPLEPIPQHEYGPFQDPKAYENRNLDSGTDHALRQALEASINDGKNSLAADVYSERPVEERGRAADGRPAAFRSSDQNSIFAPPVFQSLLAVPQLRARLKGTPPGFVPEGDDSVEPILKGASNKRELTRNMFCHAECTQQAYIDIKPWTGEFSGGDESIHAPANAAMELLNTLVRNLNLSLPSTQSSLFLPILHDPSSATPPLTAPLSPQIEAAQQQDTLYYVIPLTMGVSLPPITTPARSLTDILECHVASDRVGFIYLPEALVFKVERGSDSAGTGKFDFPAKLYFDRWMLDKREFVENVVKAREAEIEESLRAMEDESFRLRRCQGRDTISDLQICIKHFEQTASDGGDPKRKARNERTLEKLKSILKDVEEKIADLTKKTGELRAERSELWNRPDLMNMPYDLKAVLVHDGLLGRAHIFSYVHHGEKWWKVVDADVTEVTEATVLNDSSGVHLGAGAFVAIYTKPFEGEEGQWSRKDRIKSQKLDEEFRETLPPAIRFKFEKSIKPISPGESDEDEYMDAEEQVVVERADGVVDEVQKNTSDVGETRGDNPDVDKGDDMQSIRGDETDKMRDTIRMDGIATSLGRGQKQAQRKSPQLVWIAGSIVSSYFNIPSSLIRQVNMASGQVIGRHEVFEYSYRVGPKEHRKRIKLVVIQRREQRRKSLIAAGRLFEQAPVRLRVNLHRAKYGDPEVVSGSRQIPITLRRKKAPARGPTVTVVPSAAPAPAPPTTITVLPAAPVPPPPEPTRVELVDRPVGSHILIPPVVIIPPSHSPTPSASPSPSPPPPPHPPSRSPSVVSTNRPKVKRSNSLASSFRRFPSLMGIIRRNSKSSAPPTVVSESEIAPSDYDYVDVDPRTSEEDIIVEERESQLGSPISHSARHGPPSVAGSRVSHKHPTAPSSIASGRSRAMSFGSPKNRLIKASPHQVPLPDSLRQSIETGPSSPPMVGAFPVHVRQSAEYEPTRSVTSRHTGDRSVIVPEYAETYLHDSPTAQTRSLHDESVKSRSIHDGASIHTHHTHHTHNHSLPDILDQNRSALDLIMHSPSRHSHVPSVHSRAPSAHSNSSSSNSRAPSARSHAPSAHSHAPSARSYAPSARSHAPSAHSYAPSARTHDASVRDGSMRDAISLREMNGAHSPSLREPSIRDAPSLREQSLRGGGSIREAGLYSPSASMREHLSDGDIENDHMHHYERSPTHSRVGSPMILAGGGSAFDGGYYREGSPSLHAPSVRASTHRGASPSLHAPSRGASPSLHAPSRVGSPLSRSDSPPRSMHAPSVVSHVRSVTSSQYPQSTNGRLPSGFTRAKSPLSTSGSSNSSHRTGMPRGPEIIRVPTTAPSVASTHLTSVSRNRPRSPLSHVDSPRISEAPPIVPPKASSVAGSHRSGRVSEARTTPRSTNSRGVPYPLAAFDICAERRLARTNCDTDNKSVKRRGNRSSPPRAASAASISRASAAGTTRIPTIAGSTISRAPSAAGLSRVSSTTPYRTGLPPSTYAPSAVSTVAPSAARVPLPRSTYAPSVVSQAPTSRAPSAAGIVRAPSAAGVPLPPSAYAPSAVSTVAPSAARVPLPSSAYAPSVVSQAPTSRAPSAAGIVRAPSAARVPLPPSVIGSPSIATISRAPSAAGITRVPSGAGIHRIPPSVIGSQRIPPSIAGSAPSVAPSRHTPPPEPAFSSAPSDIAPESESHGGRALRAQARLEGEKMSMAFEASQKAHNEGNGARAKELSDIGRQHQVRMQELHAEAAAQIFKAEKNAGRPLDEVDLHGLYVKEAISRLSQFIREAPQAGYTTLRVITGKGLHSERGEAQIIPAVQDALRRQGLRHHTNEANAGVIIVELGPRSPVSD</sequence>
<evidence type="ECO:0000259" key="4">
    <source>
        <dbReference type="PROSITE" id="PS50828"/>
    </source>
</evidence>
<dbReference type="PANTHER" id="PTHR47417">
    <property type="entry name" value="SMR DOMAIN-CONTAINING PROTEIN YPL199C"/>
    <property type="match status" value="1"/>
</dbReference>
<dbReference type="Pfam" id="PF00443">
    <property type="entry name" value="UCH"/>
    <property type="match status" value="1"/>
</dbReference>
<feature type="domain" description="Smr" evidence="4">
    <location>
        <begin position="1890"/>
        <end position="1966"/>
    </location>
</feature>
<evidence type="ECO:0000259" key="3">
    <source>
        <dbReference type="PROSITE" id="PS50235"/>
    </source>
</evidence>
<evidence type="ECO:0008006" key="7">
    <source>
        <dbReference type="Google" id="ProtNLM"/>
    </source>
</evidence>
<reference evidence="5 6" key="1">
    <citation type="journal article" date="2019" name="Fungal Biol. Biotechnol.">
        <title>Draft genome sequence of fastidious pathogen Ceratobasidium theobromae, which causes vascular-streak dieback in Theobroma cacao.</title>
        <authorList>
            <person name="Ali S.S."/>
            <person name="Asman A."/>
            <person name="Shao J."/>
            <person name="Firmansyah A.P."/>
            <person name="Susilo A.W."/>
            <person name="Rosmana A."/>
            <person name="McMahon P."/>
            <person name="Junaid M."/>
            <person name="Guest D."/>
            <person name="Kheng T.Y."/>
            <person name="Meinhardt L.W."/>
            <person name="Bailey B.A."/>
        </authorList>
    </citation>
    <scope>NUCLEOTIDE SEQUENCE [LARGE SCALE GENOMIC DNA]</scope>
    <source>
        <strain evidence="5 6">CT2</strain>
    </source>
</reference>
<feature type="compositionally biased region" description="Polar residues" evidence="2">
    <location>
        <begin position="1522"/>
        <end position="1532"/>
    </location>
</feature>
<dbReference type="Gene3D" id="3.90.70.10">
    <property type="entry name" value="Cysteine proteinases"/>
    <property type="match status" value="1"/>
</dbReference>
<feature type="compositionally biased region" description="Low complexity" evidence="2">
    <location>
        <begin position="1439"/>
        <end position="1450"/>
    </location>
</feature>
<feature type="compositionally biased region" description="Low complexity" evidence="2">
    <location>
        <begin position="1184"/>
        <end position="1243"/>
    </location>
</feature>
<dbReference type="PROSITE" id="PS50330">
    <property type="entry name" value="UIM"/>
    <property type="match status" value="1"/>
</dbReference>
<dbReference type="InterPro" id="IPR038765">
    <property type="entry name" value="Papain-like_cys_pep_sf"/>
</dbReference>
<feature type="compositionally biased region" description="Basic and acidic residues" evidence="2">
    <location>
        <begin position="187"/>
        <end position="198"/>
    </location>
</feature>
<feature type="compositionally biased region" description="Low complexity" evidence="2">
    <location>
        <begin position="1393"/>
        <end position="1420"/>
    </location>
</feature>
<dbReference type="InterPro" id="IPR013899">
    <property type="entry name" value="DUF1771"/>
</dbReference>
<protein>
    <recommendedName>
        <fullName evidence="7">Smr domain-containing protein</fullName>
    </recommendedName>
</protein>
<dbReference type="EMBL" id="SSOP01000099">
    <property type="protein sequence ID" value="KAB5591559.1"/>
    <property type="molecule type" value="Genomic_DNA"/>
</dbReference>
<dbReference type="PROSITE" id="PS50235">
    <property type="entry name" value="USP_3"/>
    <property type="match status" value="1"/>
</dbReference>
<dbReference type="InterPro" id="IPR036063">
    <property type="entry name" value="Smr_dom_sf"/>
</dbReference>
<feature type="region of interest" description="Disordered" evidence="2">
    <location>
        <begin position="1120"/>
        <end position="1139"/>
    </location>
</feature>
<feature type="region of interest" description="Disordered" evidence="2">
    <location>
        <begin position="901"/>
        <end position="946"/>
    </location>
</feature>
<feature type="region of interest" description="Disordered" evidence="2">
    <location>
        <begin position="1771"/>
        <end position="1819"/>
    </location>
</feature>
<dbReference type="SUPFAM" id="SSF54001">
    <property type="entry name" value="Cysteine proteinases"/>
    <property type="match status" value="1"/>
</dbReference>
<dbReference type="PROSITE" id="PS50828">
    <property type="entry name" value="SMR"/>
    <property type="match status" value="1"/>
</dbReference>
<dbReference type="Proteomes" id="UP000383932">
    <property type="component" value="Unassembled WGS sequence"/>
</dbReference>
<feature type="compositionally biased region" description="Pro residues" evidence="2">
    <location>
        <begin position="905"/>
        <end position="927"/>
    </location>
</feature>
<feature type="region of interest" description="Disordered" evidence="2">
    <location>
        <begin position="1555"/>
        <end position="1585"/>
    </location>
</feature>
<organism evidence="5 6">
    <name type="scientific">Ceratobasidium theobromae</name>
    <dbReference type="NCBI Taxonomy" id="1582974"/>
    <lineage>
        <taxon>Eukaryota</taxon>
        <taxon>Fungi</taxon>
        <taxon>Dikarya</taxon>
        <taxon>Basidiomycota</taxon>
        <taxon>Agaricomycotina</taxon>
        <taxon>Agaricomycetes</taxon>
        <taxon>Cantharellales</taxon>
        <taxon>Ceratobasidiaceae</taxon>
        <taxon>Ceratobasidium</taxon>
    </lineage>
</organism>
<keyword evidence="6" id="KW-1185">Reference proteome</keyword>
<feature type="region of interest" description="Disordered" evidence="2">
    <location>
        <begin position="129"/>
        <end position="157"/>
    </location>
</feature>
<dbReference type="OrthoDB" id="443682at2759"/>
<evidence type="ECO:0000256" key="1">
    <source>
        <dbReference type="SAM" id="Coils"/>
    </source>
</evidence>
<feature type="compositionally biased region" description="Low complexity" evidence="2">
    <location>
        <begin position="1567"/>
        <end position="1585"/>
    </location>
</feature>
<feature type="region of interest" description="Disordered" evidence="2">
    <location>
        <begin position="187"/>
        <end position="208"/>
    </location>
</feature>
<dbReference type="SMART" id="SM00463">
    <property type="entry name" value="SMR"/>
    <property type="match status" value="1"/>
</dbReference>
<evidence type="ECO:0000256" key="2">
    <source>
        <dbReference type="SAM" id="MobiDB-lite"/>
    </source>
</evidence>
<dbReference type="Gene3D" id="3.30.1370.110">
    <property type="match status" value="1"/>
</dbReference>
<proteinExistence type="predicted"/>
<dbReference type="SUPFAM" id="SSF160443">
    <property type="entry name" value="SMR domain-like"/>
    <property type="match status" value="1"/>
</dbReference>
<feature type="compositionally biased region" description="Basic and acidic residues" evidence="2">
    <location>
        <begin position="1306"/>
        <end position="1327"/>
    </location>
</feature>
<evidence type="ECO:0000313" key="6">
    <source>
        <dbReference type="Proteomes" id="UP000383932"/>
    </source>
</evidence>
<feature type="compositionally biased region" description="Polar residues" evidence="2">
    <location>
        <begin position="1467"/>
        <end position="1481"/>
    </location>
</feature>
<dbReference type="GO" id="GO:0004843">
    <property type="term" value="F:cysteine-type deubiquitinase activity"/>
    <property type="evidence" value="ECO:0007669"/>
    <property type="project" value="InterPro"/>
</dbReference>
<dbReference type="InterPro" id="IPR003903">
    <property type="entry name" value="UIM_dom"/>
</dbReference>
<evidence type="ECO:0000313" key="5">
    <source>
        <dbReference type="EMBL" id="KAB5591559.1"/>
    </source>
</evidence>
<dbReference type="SMART" id="SM01162">
    <property type="entry name" value="DUF1771"/>
    <property type="match status" value="1"/>
</dbReference>
<dbReference type="InterPro" id="IPR053020">
    <property type="entry name" value="Smr_domain_protein"/>
</dbReference>
<accession>A0A5N5QIU5</accession>
<feature type="region of interest" description="Disordered" evidence="2">
    <location>
        <begin position="1179"/>
        <end position="1337"/>
    </location>
</feature>
<keyword evidence="1" id="KW-0175">Coiled coil</keyword>
<feature type="region of interest" description="Disordered" evidence="2">
    <location>
        <begin position="674"/>
        <end position="701"/>
    </location>
</feature>
<feature type="domain" description="USP" evidence="3">
    <location>
        <begin position="202"/>
        <end position="601"/>
    </location>
</feature>
<dbReference type="Pfam" id="PF08590">
    <property type="entry name" value="DUF1771"/>
    <property type="match status" value="1"/>
</dbReference>
<comment type="caution">
    <text evidence="5">The sequence shown here is derived from an EMBL/GenBank/DDBJ whole genome shotgun (WGS) entry which is preliminary data.</text>
</comment>
<feature type="region of interest" description="Disordered" evidence="2">
    <location>
        <begin position="1003"/>
        <end position="1044"/>
    </location>
</feature>
<dbReference type="InterPro" id="IPR001394">
    <property type="entry name" value="Peptidase_C19_UCH"/>
</dbReference>
<feature type="compositionally biased region" description="Basic and acidic residues" evidence="2">
    <location>
        <begin position="1130"/>
        <end position="1139"/>
    </location>
</feature>
<feature type="region of interest" description="Disordered" evidence="2">
    <location>
        <begin position="1356"/>
        <end position="1535"/>
    </location>
</feature>
<feature type="compositionally biased region" description="Basic and acidic residues" evidence="2">
    <location>
        <begin position="680"/>
        <end position="701"/>
    </location>
</feature>
<dbReference type="PANTHER" id="PTHR47417:SF1">
    <property type="entry name" value="SMR DOMAIN-CONTAINING PROTEIN YPL199C"/>
    <property type="match status" value="1"/>
</dbReference>
<dbReference type="Pfam" id="PF01713">
    <property type="entry name" value="Smr"/>
    <property type="match status" value="1"/>
</dbReference>
<feature type="coiled-coil region" evidence="1">
    <location>
        <begin position="488"/>
        <end position="522"/>
    </location>
</feature>
<feature type="compositionally biased region" description="Basic and acidic residues" evidence="2">
    <location>
        <begin position="1244"/>
        <end position="1255"/>
    </location>
</feature>
<dbReference type="GO" id="GO:0016579">
    <property type="term" value="P:protein deubiquitination"/>
    <property type="evidence" value="ECO:0007669"/>
    <property type="project" value="InterPro"/>
</dbReference>
<gene>
    <name evidence="5" type="ORF">CTheo_4988</name>
</gene>
<name>A0A5N5QIU5_9AGAM</name>